<evidence type="ECO:0000259" key="1">
    <source>
        <dbReference type="Pfam" id="PF20254"/>
    </source>
</evidence>
<proteinExistence type="predicted"/>
<organism evidence="2 5">
    <name type="scientific">Hydrogenophaga crassostreae</name>
    <dbReference type="NCBI Taxonomy" id="1763535"/>
    <lineage>
        <taxon>Bacteria</taxon>
        <taxon>Pseudomonadati</taxon>
        <taxon>Pseudomonadota</taxon>
        <taxon>Betaproteobacteria</taxon>
        <taxon>Burkholderiales</taxon>
        <taxon>Comamonadaceae</taxon>
        <taxon>Hydrogenophaga</taxon>
    </lineage>
</organism>
<evidence type="ECO:0000313" key="4">
    <source>
        <dbReference type="Proteomes" id="UP000185657"/>
    </source>
</evidence>
<dbReference type="AlphaFoldDB" id="A0A162Z491"/>
<dbReference type="KEGG" id="hyl:LPB072_17610"/>
<sequence length="617" mass="67377">MAIQGYPSTVSALPGARVDFHLSSDSPGAHTLTIERVGEERALYTATGVVVGNHPLPADLSGNHAWPPVALSPGFRVPGSWASGLYLVRVHGEAVFDFVVRAREPGSTSRVLLCIDHITPQTYLYDTVGGAGMYANPRATRVSFDRPLAPISTTSKFSRLIPWLRDNGYAVEYASTVDLHAGTHLLEPYECLLIGPHVEYWSRQMRDAVEGFIARGGNLISLSGNTAYRQVRFAGSRTLICYKNARADPHTELSETTVAFAQPPVHRPPNTMLGVGWNYGAWGGGAQAYAVHYPGHWVFAGLSSPMPAFMTYETDAAPFVMEEEGYPRVTTTEGNPLSTTVLASAEMHDWAKPGLATMTLTVRHGAVFSASSTDWIEHLNQPAIATITRNVLNRLRTRLPFGWDEVGHANNVTAMMTWENKLYVSDTANDLWSRHPVLADAPWRCIGHAIEVTAMAADRGAFYAVSRGNILWWRWPRDSEQDWSSIGSGAPNGTRALCASGGTLYAVASDGKLYSRPATRTASHDWQLVARGRLPATAAITALTSYNGVLYAATSTNRLLRTSFDFVEESLHWVDIHACTGARGLAVVGGMLFMAGRDNRLRWLDLHHRDMDAQSGA</sequence>
<feature type="domain" description="N,N-dimethylformamidase beta subunit-like C-terminal" evidence="1">
    <location>
        <begin position="59"/>
        <end position="380"/>
    </location>
</feature>
<keyword evidence="4" id="KW-1185">Reference proteome</keyword>
<dbReference type="STRING" id="1763535.LPB072_17610"/>
<dbReference type="OrthoDB" id="505641at2"/>
<dbReference type="Pfam" id="PF20254">
    <property type="entry name" value="DMFA2_C"/>
    <property type="match status" value="1"/>
</dbReference>
<protein>
    <recommendedName>
        <fullName evidence="1">N,N-dimethylformamidase beta subunit-like C-terminal domain-containing protein</fullName>
    </recommendedName>
</protein>
<reference evidence="2 5" key="2">
    <citation type="submission" date="2016-10" db="EMBL/GenBank/DDBJ databases">
        <title>Hydorgenophaga sp. LPB0072 isolated from gastropod.</title>
        <authorList>
            <person name="Kim E."/>
            <person name="Yi H."/>
        </authorList>
    </citation>
    <scope>NUCLEOTIDE SEQUENCE [LARGE SCALE GENOMIC DNA]</scope>
    <source>
        <strain evidence="2 5">LPB0072</strain>
    </source>
</reference>
<dbReference type="Gene3D" id="2.115.10.10">
    <property type="entry name" value="Tachylectin 2"/>
    <property type="match status" value="1"/>
</dbReference>
<dbReference type="SUPFAM" id="SSF50998">
    <property type="entry name" value="Quinoprotein alcohol dehydrogenase-like"/>
    <property type="match status" value="1"/>
</dbReference>
<accession>A0A162Z491</accession>
<dbReference type="InterPro" id="IPR029062">
    <property type="entry name" value="Class_I_gatase-like"/>
</dbReference>
<evidence type="ECO:0000313" key="2">
    <source>
        <dbReference type="EMBL" id="AOW14382.1"/>
    </source>
</evidence>
<dbReference type="RefSeq" id="WP_066085740.1">
    <property type="nucleotide sequence ID" value="NZ_CP017476.1"/>
</dbReference>
<name>A0A162Z491_9BURK</name>
<dbReference type="InterPro" id="IPR046540">
    <property type="entry name" value="DMFA2_C"/>
</dbReference>
<reference evidence="3 4" key="1">
    <citation type="submission" date="2016-02" db="EMBL/GenBank/DDBJ databases">
        <title>Draft genome sequence of Hydrogenophaga sp. LPB0072.</title>
        <authorList>
            <person name="Shin S.-K."/>
            <person name="Yi H."/>
        </authorList>
    </citation>
    <scope>NUCLEOTIDE SEQUENCE [LARGE SCALE GENOMIC DNA]</scope>
    <source>
        <strain evidence="3 4">LPB0072</strain>
    </source>
</reference>
<dbReference type="EMBL" id="CP017476">
    <property type="protein sequence ID" value="AOW14382.1"/>
    <property type="molecule type" value="Genomic_DNA"/>
</dbReference>
<dbReference type="SUPFAM" id="SSF52317">
    <property type="entry name" value="Class I glutamine amidotransferase-like"/>
    <property type="match status" value="1"/>
</dbReference>
<dbReference type="Proteomes" id="UP000185680">
    <property type="component" value="Chromosome"/>
</dbReference>
<gene>
    <name evidence="2" type="ORF">LPB072_17610</name>
    <name evidence="3" type="ORF">LPB72_03425</name>
</gene>
<evidence type="ECO:0000313" key="3">
    <source>
        <dbReference type="EMBL" id="OAD43593.1"/>
    </source>
</evidence>
<dbReference type="EMBL" id="LVWD01000003">
    <property type="protein sequence ID" value="OAD43593.1"/>
    <property type="molecule type" value="Genomic_DNA"/>
</dbReference>
<dbReference type="InterPro" id="IPR011047">
    <property type="entry name" value="Quinoprotein_ADH-like_sf"/>
</dbReference>
<evidence type="ECO:0000313" key="5">
    <source>
        <dbReference type="Proteomes" id="UP000185680"/>
    </source>
</evidence>
<dbReference type="Proteomes" id="UP000185657">
    <property type="component" value="Unassembled WGS sequence"/>
</dbReference>